<dbReference type="GO" id="GO:0005886">
    <property type="term" value="C:plasma membrane"/>
    <property type="evidence" value="ECO:0007669"/>
    <property type="project" value="UniProtKB-SubCell"/>
</dbReference>
<dbReference type="PANTHER" id="PTHR43045">
    <property type="entry name" value="SHIKIMATE TRANSPORTER"/>
    <property type="match status" value="1"/>
</dbReference>
<dbReference type="SUPFAM" id="SSF103473">
    <property type="entry name" value="MFS general substrate transporter"/>
    <property type="match status" value="1"/>
</dbReference>
<evidence type="ECO:0000259" key="8">
    <source>
        <dbReference type="PROSITE" id="PS50850"/>
    </source>
</evidence>
<evidence type="ECO:0000256" key="2">
    <source>
        <dbReference type="ARBA" id="ARBA00022448"/>
    </source>
</evidence>
<name>A0A1H9EL94_9HYPH</name>
<evidence type="ECO:0000313" key="10">
    <source>
        <dbReference type="Proteomes" id="UP000199647"/>
    </source>
</evidence>
<dbReference type="Pfam" id="PF07690">
    <property type="entry name" value="MFS_1"/>
    <property type="match status" value="1"/>
</dbReference>
<evidence type="ECO:0000256" key="4">
    <source>
        <dbReference type="ARBA" id="ARBA00022692"/>
    </source>
</evidence>
<evidence type="ECO:0000256" key="3">
    <source>
        <dbReference type="ARBA" id="ARBA00022475"/>
    </source>
</evidence>
<evidence type="ECO:0000256" key="7">
    <source>
        <dbReference type="SAM" id="Phobius"/>
    </source>
</evidence>
<reference evidence="9 10" key="1">
    <citation type="submission" date="2016-10" db="EMBL/GenBank/DDBJ databases">
        <authorList>
            <person name="de Groot N.N."/>
        </authorList>
    </citation>
    <scope>NUCLEOTIDE SEQUENCE [LARGE SCALE GENOMIC DNA]</scope>
    <source>
        <strain evidence="9 10">A52C2</strain>
    </source>
</reference>
<dbReference type="OrthoDB" id="9783227at2"/>
<protein>
    <submittedName>
        <fullName evidence="9">Major Facilitator Superfamily protein</fullName>
    </submittedName>
</protein>
<keyword evidence="2" id="KW-0813">Transport</keyword>
<feature type="domain" description="Major facilitator superfamily (MFS) profile" evidence="8">
    <location>
        <begin position="22"/>
        <end position="432"/>
    </location>
</feature>
<keyword evidence="5 7" id="KW-1133">Transmembrane helix</keyword>
<dbReference type="InterPro" id="IPR011701">
    <property type="entry name" value="MFS"/>
</dbReference>
<gene>
    <name evidence="9" type="ORF">SAMN05216548_103206</name>
</gene>
<feature type="transmembrane region" description="Helical" evidence="7">
    <location>
        <begin position="407"/>
        <end position="427"/>
    </location>
</feature>
<feature type="transmembrane region" description="Helical" evidence="7">
    <location>
        <begin position="339"/>
        <end position="359"/>
    </location>
</feature>
<dbReference type="PROSITE" id="PS50850">
    <property type="entry name" value="MFS"/>
    <property type="match status" value="1"/>
</dbReference>
<dbReference type="RefSeq" id="WP_092495808.1">
    <property type="nucleotide sequence ID" value="NZ_FOFG01000003.1"/>
</dbReference>
<feature type="transmembrane region" description="Helical" evidence="7">
    <location>
        <begin position="59"/>
        <end position="83"/>
    </location>
</feature>
<keyword evidence="10" id="KW-1185">Reference proteome</keyword>
<feature type="transmembrane region" description="Helical" evidence="7">
    <location>
        <begin position="160"/>
        <end position="182"/>
    </location>
</feature>
<accession>A0A1H9EL94</accession>
<dbReference type="CDD" id="cd17369">
    <property type="entry name" value="MFS_ShiA_like"/>
    <property type="match status" value="1"/>
</dbReference>
<evidence type="ECO:0000256" key="6">
    <source>
        <dbReference type="ARBA" id="ARBA00023136"/>
    </source>
</evidence>
<evidence type="ECO:0000313" key="9">
    <source>
        <dbReference type="EMBL" id="SEQ26471.1"/>
    </source>
</evidence>
<dbReference type="InterPro" id="IPR036259">
    <property type="entry name" value="MFS_trans_sf"/>
</dbReference>
<dbReference type="PANTHER" id="PTHR43045:SF1">
    <property type="entry name" value="SHIKIMATE TRANSPORTER"/>
    <property type="match status" value="1"/>
</dbReference>
<keyword evidence="3" id="KW-1003">Cell membrane</keyword>
<feature type="transmembrane region" description="Helical" evidence="7">
    <location>
        <begin position="248"/>
        <end position="270"/>
    </location>
</feature>
<proteinExistence type="predicted"/>
<feature type="transmembrane region" description="Helical" evidence="7">
    <location>
        <begin position="119"/>
        <end position="139"/>
    </location>
</feature>
<keyword evidence="6 7" id="KW-0472">Membrane</keyword>
<comment type="subcellular location">
    <subcellularLocation>
        <location evidence="1">Cell membrane</location>
        <topology evidence="1">Multi-pass membrane protein</topology>
    </subcellularLocation>
</comment>
<evidence type="ECO:0000256" key="1">
    <source>
        <dbReference type="ARBA" id="ARBA00004651"/>
    </source>
</evidence>
<feature type="transmembrane region" description="Helical" evidence="7">
    <location>
        <begin position="194"/>
        <end position="213"/>
    </location>
</feature>
<feature type="transmembrane region" description="Helical" evidence="7">
    <location>
        <begin position="282"/>
        <end position="302"/>
    </location>
</feature>
<dbReference type="STRING" id="1855383.SAMN05216548_103206"/>
<organism evidence="9 10">
    <name type="scientific">Faunimonas pinastri</name>
    <dbReference type="NCBI Taxonomy" id="1855383"/>
    <lineage>
        <taxon>Bacteria</taxon>
        <taxon>Pseudomonadati</taxon>
        <taxon>Pseudomonadota</taxon>
        <taxon>Alphaproteobacteria</taxon>
        <taxon>Hyphomicrobiales</taxon>
        <taxon>Afifellaceae</taxon>
        <taxon>Faunimonas</taxon>
    </lineage>
</organism>
<feature type="transmembrane region" description="Helical" evidence="7">
    <location>
        <begin position="379"/>
        <end position="401"/>
    </location>
</feature>
<dbReference type="Proteomes" id="UP000199647">
    <property type="component" value="Unassembled WGS sequence"/>
</dbReference>
<dbReference type="GO" id="GO:0022857">
    <property type="term" value="F:transmembrane transporter activity"/>
    <property type="evidence" value="ECO:0007669"/>
    <property type="project" value="InterPro"/>
</dbReference>
<dbReference type="EMBL" id="FOFG01000003">
    <property type="protein sequence ID" value="SEQ26471.1"/>
    <property type="molecule type" value="Genomic_DNA"/>
</dbReference>
<sequence>MQMPVSASAQEAAFREQSVAKVAFASLIGTFIEFYDYFIYGAAAALVFPKLFFSTMPPAVATIVSFATLGVTFITRPLGALIFGHYGDTVGRKAMLLLSLTIMGLSTFAIGLLPGYATLGIAAPILLVVIRLLQGVAVGGEWGGATTMIIEYAPERLRGFFGSFVQLGNVFGLLVSTGAFALVSAQPEQWFLSWGWRLPFLASLVLLLAGLFIRMKIQEPPAFERLKQENATQAMPIRVVLSRYRREILLAAGMRIGENVLGYLIISWVLSYATTRLGFSRAQVLEGVMLGAASGIVTFPLFGWLSDKLGRRAVFLFGAVGTVLYAFPFFWLMQTGSAPLLQLALVIGYGGFLAPMYALQPSYFSELFATDIRYTGVSLGCQLASIIGGFTPMVAAALLTWANNEVWPISIMLVVAGLLTAICVLMAGETYQRRITE</sequence>
<dbReference type="Gene3D" id="1.20.1250.20">
    <property type="entry name" value="MFS general substrate transporter like domains"/>
    <property type="match status" value="2"/>
</dbReference>
<feature type="transmembrane region" description="Helical" evidence="7">
    <location>
        <begin position="314"/>
        <end position="333"/>
    </location>
</feature>
<dbReference type="InterPro" id="IPR020846">
    <property type="entry name" value="MFS_dom"/>
</dbReference>
<evidence type="ECO:0000256" key="5">
    <source>
        <dbReference type="ARBA" id="ARBA00022989"/>
    </source>
</evidence>
<dbReference type="AlphaFoldDB" id="A0A1H9EL94"/>
<keyword evidence="4 7" id="KW-0812">Transmembrane</keyword>
<feature type="transmembrane region" description="Helical" evidence="7">
    <location>
        <begin position="95"/>
        <end position="113"/>
    </location>
</feature>